<name>A0ABM9NN04_9GAMM</name>
<keyword evidence="1" id="KW-0614">Plasmid</keyword>
<protein>
    <submittedName>
        <fullName evidence="1">Uncharacterized protein</fullName>
    </submittedName>
</protein>
<geneLocation type="plasmid" evidence="1 2">
    <name>2</name>
</geneLocation>
<gene>
    <name evidence="1" type="ORF">MECH1_V1_P0102</name>
</gene>
<sequence>MACRYSPNNTSPACAVRVSDVDSNLNGRTVCDNMPENLLGDENSALNNASLLIQRGFFLGNKSSHGFWGQGSHCPESQG</sequence>
<dbReference type="EMBL" id="OZ026885">
    <property type="protein sequence ID" value="CAL1242034.1"/>
    <property type="molecule type" value="Genomic_DNA"/>
</dbReference>
<keyword evidence="2" id="KW-1185">Reference proteome</keyword>
<accession>A0ABM9NN04</accession>
<evidence type="ECO:0000313" key="2">
    <source>
        <dbReference type="Proteomes" id="UP001497493"/>
    </source>
</evidence>
<reference evidence="1 2" key="1">
    <citation type="submission" date="2024-04" db="EMBL/GenBank/DDBJ databases">
        <authorList>
            <person name="Cremers G."/>
        </authorList>
    </citation>
    <scope>NUCLEOTIDE SEQUENCE [LARGE SCALE GENOMIC DNA]</scope>
    <source>
        <strain evidence="1">MeCH1-AG</strain>
        <plasmid evidence="1 2">2</plasmid>
    </source>
</reference>
<proteinExistence type="predicted"/>
<organism evidence="1 2">
    <name type="scientific">Candidatus Methylocalor cossyra</name>
    <dbReference type="NCBI Taxonomy" id="3108543"/>
    <lineage>
        <taxon>Bacteria</taxon>
        <taxon>Pseudomonadati</taxon>
        <taxon>Pseudomonadota</taxon>
        <taxon>Gammaproteobacteria</taxon>
        <taxon>Methylococcales</taxon>
        <taxon>Methylococcaceae</taxon>
        <taxon>Candidatus Methylocalor</taxon>
    </lineage>
</organism>
<evidence type="ECO:0000313" key="1">
    <source>
        <dbReference type="EMBL" id="CAL1242034.1"/>
    </source>
</evidence>
<dbReference type="Proteomes" id="UP001497493">
    <property type="component" value="Plasmid 2"/>
</dbReference>